<evidence type="ECO:0000259" key="6">
    <source>
        <dbReference type="PROSITE" id="PS50261"/>
    </source>
</evidence>
<dbReference type="InterPro" id="IPR017981">
    <property type="entry name" value="GPCR_2-like_7TM"/>
</dbReference>
<dbReference type="GO" id="GO:0007166">
    <property type="term" value="P:cell surface receptor signaling pathway"/>
    <property type="evidence" value="ECO:0007669"/>
    <property type="project" value="InterPro"/>
</dbReference>
<organism evidence="7 8">
    <name type="scientific">Zootermopsis nevadensis</name>
    <name type="common">Dampwood termite</name>
    <dbReference type="NCBI Taxonomy" id="136037"/>
    <lineage>
        <taxon>Eukaryota</taxon>
        <taxon>Metazoa</taxon>
        <taxon>Ecdysozoa</taxon>
        <taxon>Arthropoda</taxon>
        <taxon>Hexapoda</taxon>
        <taxon>Insecta</taxon>
        <taxon>Pterygota</taxon>
        <taxon>Neoptera</taxon>
        <taxon>Polyneoptera</taxon>
        <taxon>Dictyoptera</taxon>
        <taxon>Blattodea</taxon>
        <taxon>Blattoidea</taxon>
        <taxon>Termitoidae</taxon>
        <taxon>Termopsidae</taxon>
        <taxon>Zootermopsis</taxon>
    </lineage>
</organism>
<gene>
    <name evidence="7" type="ORF">L798_06875</name>
</gene>
<feature type="transmembrane region" description="Helical" evidence="5">
    <location>
        <begin position="397"/>
        <end position="415"/>
    </location>
</feature>
<keyword evidence="2 5" id="KW-0812">Transmembrane</keyword>
<name>A0A067R9R8_ZOONE</name>
<keyword evidence="3 5" id="KW-1133">Transmembrane helix</keyword>
<dbReference type="PROSITE" id="PS50261">
    <property type="entry name" value="G_PROTEIN_RECEP_F2_4"/>
    <property type="match status" value="1"/>
</dbReference>
<feature type="transmembrane region" description="Helical" evidence="5">
    <location>
        <begin position="565"/>
        <end position="586"/>
    </location>
</feature>
<feature type="transmembrane region" description="Helical" evidence="5">
    <location>
        <begin position="592"/>
        <end position="612"/>
    </location>
</feature>
<dbReference type="Pfam" id="PF00002">
    <property type="entry name" value="7tm_2"/>
    <property type="match status" value="1"/>
</dbReference>
<dbReference type="SUPFAM" id="SSF81321">
    <property type="entry name" value="Family A G protein-coupled receptor-like"/>
    <property type="match status" value="1"/>
</dbReference>
<dbReference type="Proteomes" id="UP000027135">
    <property type="component" value="Unassembled WGS sequence"/>
</dbReference>
<keyword evidence="8" id="KW-1185">Reference proteome</keyword>
<evidence type="ECO:0000256" key="1">
    <source>
        <dbReference type="ARBA" id="ARBA00004141"/>
    </source>
</evidence>
<dbReference type="GO" id="GO:0004930">
    <property type="term" value="F:G protein-coupled receptor activity"/>
    <property type="evidence" value="ECO:0007669"/>
    <property type="project" value="InterPro"/>
</dbReference>
<keyword evidence="7" id="KW-0675">Receptor</keyword>
<feature type="transmembrane region" description="Helical" evidence="5">
    <location>
        <begin position="427"/>
        <end position="450"/>
    </location>
</feature>
<dbReference type="EMBL" id="KK852652">
    <property type="protein sequence ID" value="KDR19396.1"/>
    <property type="molecule type" value="Genomic_DNA"/>
</dbReference>
<evidence type="ECO:0000256" key="4">
    <source>
        <dbReference type="ARBA" id="ARBA00023136"/>
    </source>
</evidence>
<reference evidence="7 8" key="1">
    <citation type="journal article" date="2014" name="Nat. Commun.">
        <title>Molecular traces of alternative social organization in a termite genome.</title>
        <authorList>
            <person name="Terrapon N."/>
            <person name="Li C."/>
            <person name="Robertson H.M."/>
            <person name="Ji L."/>
            <person name="Meng X."/>
            <person name="Booth W."/>
            <person name="Chen Z."/>
            <person name="Childers C.P."/>
            <person name="Glastad K.M."/>
            <person name="Gokhale K."/>
            <person name="Gowin J."/>
            <person name="Gronenberg W."/>
            <person name="Hermansen R.A."/>
            <person name="Hu H."/>
            <person name="Hunt B.G."/>
            <person name="Huylmans A.K."/>
            <person name="Khalil S.M."/>
            <person name="Mitchell R.D."/>
            <person name="Munoz-Torres M.C."/>
            <person name="Mustard J.A."/>
            <person name="Pan H."/>
            <person name="Reese J.T."/>
            <person name="Scharf M.E."/>
            <person name="Sun F."/>
            <person name="Vogel H."/>
            <person name="Xiao J."/>
            <person name="Yang W."/>
            <person name="Yang Z."/>
            <person name="Yang Z."/>
            <person name="Zhou J."/>
            <person name="Zhu J."/>
            <person name="Brent C.S."/>
            <person name="Elsik C.G."/>
            <person name="Goodisman M.A."/>
            <person name="Liberles D.A."/>
            <person name="Roe R.M."/>
            <person name="Vargo E.L."/>
            <person name="Vilcinskas A."/>
            <person name="Wang J."/>
            <person name="Bornberg-Bauer E."/>
            <person name="Korb J."/>
            <person name="Zhang G."/>
            <person name="Liebig J."/>
        </authorList>
    </citation>
    <scope>NUCLEOTIDE SEQUENCE [LARGE SCALE GENOMIC DNA]</scope>
    <source>
        <tissue evidence="7">Whole organism</tissue>
    </source>
</reference>
<dbReference type="eggNOG" id="KOG4193">
    <property type="taxonomic scope" value="Eukaryota"/>
</dbReference>
<dbReference type="PANTHER" id="PTHR45902:SF5">
    <property type="entry name" value="G-PROTEIN COUPLED RECEPTORS FAMILY 2 PROFILE 2 DOMAIN-CONTAINING PROTEIN"/>
    <property type="match status" value="1"/>
</dbReference>
<dbReference type="OMA" id="PQQYFRV"/>
<feature type="domain" description="G-protein coupled receptors family 2 profile 2" evidence="6">
    <location>
        <begin position="361"/>
        <end position="614"/>
    </location>
</feature>
<comment type="subcellular location">
    <subcellularLocation>
        <location evidence="1">Membrane</location>
        <topology evidence="1">Multi-pass membrane protein</topology>
    </subcellularLocation>
</comment>
<dbReference type="InParanoid" id="A0A067R9R8"/>
<sequence>MSCAQYGDCCLDAPWFVSEQQRLGASAFSCESFDNTNVYMMSSCPPEWKDPHTRFHCEHPDTSYRDPLSEVPITSHRTNITYRNRHCAFCHRDLDADSSELWPIYFSCENALINLDNDIINYLVYNTTALSWTLDITENPELLIFRDVRSSRHVYSCRVWVEASEALRALLRTCDSSAVVTCPEDWTDKGVRVQCEAYTAHMCLSGVVYRNHYCGVCNNNGSFNGSDCVELGPRLRTTVSPDFTVLLDWHRLNERDVCQRETETYDPFTRTCRSVFEYAAPEDYTRASENETSASSLDTCFKIQLEPAEYYVQDNVTMAVFIPAHNRTLQLQEYRIGNDSRLTMCLPEFGADDEEEYSQGLGYITLVGLSLSIGFLILHLFAFGLTPRLHNLSSMNLACLSVTLLLVYCSFFGSVSLKETGIPCVSIAVIIHYSLLASFFWMLTIAYDINRVLRVATTKLLVSTGRHWHRFGVYCLWSWIVPAVIVGVALAAEFSSDGVLEYVRPGYGVSECWFDSGRALLTFIVGPLSVVMILNAVLFFWSACIIYTSTSELKNTSRTHRDFRLYCRLALIMGLTWIVGLVAAFVDNIVVWYAFVILNTLQGLFIFLAFTCTQKVWQELRPYRQTQAYAPSPATMYT</sequence>
<proteinExistence type="predicted"/>
<dbReference type="Gene3D" id="1.20.1070.10">
    <property type="entry name" value="Rhodopsin 7-helix transmembrane proteins"/>
    <property type="match status" value="1"/>
</dbReference>
<dbReference type="CDD" id="cd15039">
    <property type="entry name" value="7tmB3_Methuselah-like"/>
    <property type="match status" value="1"/>
</dbReference>
<dbReference type="InterPro" id="IPR000832">
    <property type="entry name" value="GPCR_2_secretin-like"/>
</dbReference>
<dbReference type="InterPro" id="IPR053231">
    <property type="entry name" value="GPCR_LN-TM7"/>
</dbReference>
<evidence type="ECO:0000256" key="3">
    <source>
        <dbReference type="ARBA" id="ARBA00022989"/>
    </source>
</evidence>
<keyword evidence="4 5" id="KW-0472">Membrane</keyword>
<dbReference type="AlphaFoldDB" id="A0A067R9R8"/>
<feature type="transmembrane region" description="Helical" evidence="5">
    <location>
        <begin position="361"/>
        <end position="385"/>
    </location>
</feature>
<dbReference type="GO" id="GO:0016020">
    <property type="term" value="C:membrane"/>
    <property type="evidence" value="ECO:0007669"/>
    <property type="project" value="UniProtKB-SubCell"/>
</dbReference>
<evidence type="ECO:0000313" key="8">
    <source>
        <dbReference type="Proteomes" id="UP000027135"/>
    </source>
</evidence>
<evidence type="ECO:0000313" key="7">
    <source>
        <dbReference type="EMBL" id="KDR19396.1"/>
    </source>
</evidence>
<dbReference type="PANTHER" id="PTHR45902">
    <property type="entry name" value="LATROPHILIN RECEPTOR-LIKE PROTEIN A"/>
    <property type="match status" value="1"/>
</dbReference>
<protein>
    <submittedName>
        <fullName evidence="7">G-protein coupled receptor Mth2</fullName>
    </submittedName>
</protein>
<feature type="transmembrane region" description="Helical" evidence="5">
    <location>
        <begin position="519"/>
        <end position="544"/>
    </location>
</feature>
<evidence type="ECO:0000256" key="2">
    <source>
        <dbReference type="ARBA" id="ARBA00022692"/>
    </source>
</evidence>
<evidence type="ECO:0000256" key="5">
    <source>
        <dbReference type="SAM" id="Phobius"/>
    </source>
</evidence>
<feature type="transmembrane region" description="Helical" evidence="5">
    <location>
        <begin position="471"/>
        <end position="492"/>
    </location>
</feature>
<accession>A0A067R9R8</accession>